<sequence length="142" mass="16046">MEKVKEEDLYEEPTKDYNSLNHVDTDKEHPTSRPRPPRTSYVRTLFTLADKVIPIIKSKPRSGSLRFSLGNHESDFQTPPSSPQSSENVLEENVTTVFSIQPAAVQPQLQTVQQSSPHAYAQVLPRLSSHSSLLFGRLDSDW</sequence>
<evidence type="ECO:0000256" key="1">
    <source>
        <dbReference type="SAM" id="MobiDB-lite"/>
    </source>
</evidence>
<proteinExistence type="predicted"/>
<comment type="caution">
    <text evidence="2">The sequence shown here is derived from an EMBL/GenBank/DDBJ whole genome shotgun (WGS) entry which is preliminary data.</text>
</comment>
<protein>
    <submittedName>
        <fullName evidence="2">Uncharacterized protein</fullName>
    </submittedName>
</protein>
<name>A0AAN8SAH2_POLSC</name>
<organism evidence="2 3">
    <name type="scientific">Polyplax serrata</name>
    <name type="common">Common mouse louse</name>
    <dbReference type="NCBI Taxonomy" id="468196"/>
    <lineage>
        <taxon>Eukaryota</taxon>
        <taxon>Metazoa</taxon>
        <taxon>Ecdysozoa</taxon>
        <taxon>Arthropoda</taxon>
        <taxon>Hexapoda</taxon>
        <taxon>Insecta</taxon>
        <taxon>Pterygota</taxon>
        <taxon>Neoptera</taxon>
        <taxon>Paraneoptera</taxon>
        <taxon>Psocodea</taxon>
        <taxon>Troctomorpha</taxon>
        <taxon>Phthiraptera</taxon>
        <taxon>Anoplura</taxon>
        <taxon>Polyplacidae</taxon>
        <taxon>Polyplax</taxon>
    </lineage>
</organism>
<feature type="compositionally biased region" description="Basic and acidic residues" evidence="1">
    <location>
        <begin position="1"/>
        <end position="15"/>
    </location>
</feature>
<evidence type="ECO:0000313" key="3">
    <source>
        <dbReference type="Proteomes" id="UP001372834"/>
    </source>
</evidence>
<feature type="region of interest" description="Disordered" evidence="1">
    <location>
        <begin position="1"/>
        <end position="40"/>
    </location>
</feature>
<dbReference type="Proteomes" id="UP001372834">
    <property type="component" value="Unassembled WGS sequence"/>
</dbReference>
<gene>
    <name evidence="2" type="ORF">RUM43_004057</name>
</gene>
<feature type="compositionally biased region" description="Polar residues" evidence="1">
    <location>
        <begin position="76"/>
        <end position="90"/>
    </location>
</feature>
<reference evidence="2 3" key="1">
    <citation type="submission" date="2023-10" db="EMBL/GenBank/DDBJ databases">
        <title>Genomes of two closely related lineages of the louse Polyplax serrata with different host specificities.</title>
        <authorList>
            <person name="Martinu J."/>
            <person name="Tarabai H."/>
            <person name="Stefka J."/>
            <person name="Hypsa V."/>
        </authorList>
    </citation>
    <scope>NUCLEOTIDE SEQUENCE [LARGE SCALE GENOMIC DNA]</scope>
    <source>
        <strain evidence="2">HR10_N</strain>
    </source>
</reference>
<accession>A0AAN8SAH2</accession>
<feature type="region of interest" description="Disordered" evidence="1">
    <location>
        <begin position="61"/>
        <end position="90"/>
    </location>
</feature>
<evidence type="ECO:0000313" key="2">
    <source>
        <dbReference type="EMBL" id="KAK6642555.1"/>
    </source>
</evidence>
<dbReference type="EMBL" id="JAWJWE010000002">
    <property type="protein sequence ID" value="KAK6642555.1"/>
    <property type="molecule type" value="Genomic_DNA"/>
</dbReference>
<dbReference type="AlphaFoldDB" id="A0AAN8SAH2"/>